<dbReference type="GO" id="GO:0006865">
    <property type="term" value="P:amino acid transport"/>
    <property type="evidence" value="ECO:0007669"/>
    <property type="project" value="UniProtKB-KW"/>
</dbReference>
<name>A0A934K7E6_9BACT</name>
<dbReference type="PANTHER" id="PTHR11795:SF451">
    <property type="entry name" value="ABC TRANSPORTER PERMEASE PROTEIN"/>
    <property type="match status" value="1"/>
</dbReference>
<sequence>MILAASFVQSFSQQVVSGVASGAIYASLALALVLIYRAMDVANFAQGEMAMFATFVAYTLITQLHLPYLIAFVLTILIAFAGGVAVERVVVRPFEGAPVLTLVIVTLALFSIFNGLAGLIWGYVFKTLESPFPARSVQFQGVFIGIQDLGVIGVTLAVLAVVFLFFRYTRLGLAMRAAALYPESSRLLGVRTSRMLALGWGLAAAVGAVSGMMVAPIVFLDPNMMQPVLLFAFAAAVLGGIESPLGAVVGGVLVGVLLALVGTYLPGGQNLRVPFGLVVIVAVLLLRPAGIFGRRQARRV</sequence>
<feature type="transmembrane region" description="Helical" evidence="9">
    <location>
        <begin position="144"/>
        <end position="166"/>
    </location>
</feature>
<feature type="transmembrane region" description="Helical" evidence="9">
    <location>
        <begin position="15"/>
        <end position="36"/>
    </location>
</feature>
<reference evidence="10" key="1">
    <citation type="submission" date="2020-10" db="EMBL/GenBank/DDBJ databases">
        <title>Ca. Dormibacterota MAGs.</title>
        <authorList>
            <person name="Montgomery K."/>
        </authorList>
    </citation>
    <scope>NUCLEOTIDE SEQUENCE [LARGE SCALE GENOMIC DNA]</scope>
    <source>
        <strain evidence="10">SC8812_S17_10</strain>
    </source>
</reference>
<evidence type="ECO:0000256" key="7">
    <source>
        <dbReference type="ARBA" id="ARBA00023136"/>
    </source>
</evidence>
<feature type="transmembrane region" description="Helical" evidence="9">
    <location>
        <begin position="43"/>
        <end position="61"/>
    </location>
</feature>
<keyword evidence="5" id="KW-0029">Amino-acid transport</keyword>
<dbReference type="AlphaFoldDB" id="A0A934K7E6"/>
<evidence type="ECO:0000256" key="3">
    <source>
        <dbReference type="ARBA" id="ARBA00022475"/>
    </source>
</evidence>
<feature type="transmembrane region" description="Helical" evidence="9">
    <location>
        <begin position="98"/>
        <end position="124"/>
    </location>
</feature>
<dbReference type="Pfam" id="PF02653">
    <property type="entry name" value="BPD_transp_2"/>
    <property type="match status" value="1"/>
</dbReference>
<keyword evidence="4 9" id="KW-0812">Transmembrane</keyword>
<evidence type="ECO:0000256" key="5">
    <source>
        <dbReference type="ARBA" id="ARBA00022970"/>
    </source>
</evidence>
<gene>
    <name evidence="10" type="ORF">JF922_25365</name>
</gene>
<evidence type="ECO:0000256" key="8">
    <source>
        <dbReference type="ARBA" id="ARBA00037998"/>
    </source>
</evidence>
<evidence type="ECO:0000256" key="4">
    <source>
        <dbReference type="ARBA" id="ARBA00022692"/>
    </source>
</evidence>
<feature type="transmembrane region" description="Helical" evidence="9">
    <location>
        <begin position="67"/>
        <end position="86"/>
    </location>
</feature>
<dbReference type="GO" id="GO:0005886">
    <property type="term" value="C:plasma membrane"/>
    <property type="evidence" value="ECO:0007669"/>
    <property type="project" value="UniProtKB-SubCell"/>
</dbReference>
<dbReference type="PANTHER" id="PTHR11795">
    <property type="entry name" value="BRANCHED-CHAIN AMINO ACID TRANSPORT SYSTEM PERMEASE PROTEIN LIVH"/>
    <property type="match status" value="1"/>
</dbReference>
<comment type="similarity">
    <text evidence="8">Belongs to the binding-protein-dependent transport system permease family. LivHM subfamily.</text>
</comment>
<evidence type="ECO:0000256" key="9">
    <source>
        <dbReference type="SAM" id="Phobius"/>
    </source>
</evidence>
<protein>
    <submittedName>
        <fullName evidence="10">Branched-chain amino acid ABC transporter permease</fullName>
    </submittedName>
</protein>
<evidence type="ECO:0000313" key="11">
    <source>
        <dbReference type="Proteomes" id="UP000612893"/>
    </source>
</evidence>
<proteinExistence type="inferred from homology"/>
<feature type="transmembrane region" description="Helical" evidence="9">
    <location>
        <begin position="273"/>
        <end position="293"/>
    </location>
</feature>
<feature type="transmembrane region" description="Helical" evidence="9">
    <location>
        <begin position="224"/>
        <end position="241"/>
    </location>
</feature>
<keyword evidence="2" id="KW-0813">Transport</keyword>
<accession>A0A934K7E6</accession>
<evidence type="ECO:0000256" key="2">
    <source>
        <dbReference type="ARBA" id="ARBA00022448"/>
    </source>
</evidence>
<comment type="caution">
    <text evidence="10">The sequence shown here is derived from an EMBL/GenBank/DDBJ whole genome shotgun (WGS) entry which is preliminary data.</text>
</comment>
<evidence type="ECO:0000256" key="1">
    <source>
        <dbReference type="ARBA" id="ARBA00004651"/>
    </source>
</evidence>
<dbReference type="Proteomes" id="UP000612893">
    <property type="component" value="Unassembled WGS sequence"/>
</dbReference>
<keyword evidence="3" id="KW-1003">Cell membrane</keyword>
<dbReference type="EMBL" id="JAEKNR010000242">
    <property type="protein sequence ID" value="MBJ7601389.1"/>
    <property type="molecule type" value="Genomic_DNA"/>
</dbReference>
<evidence type="ECO:0000256" key="6">
    <source>
        <dbReference type="ARBA" id="ARBA00022989"/>
    </source>
</evidence>
<dbReference type="GO" id="GO:0022857">
    <property type="term" value="F:transmembrane transporter activity"/>
    <property type="evidence" value="ECO:0007669"/>
    <property type="project" value="InterPro"/>
</dbReference>
<dbReference type="InterPro" id="IPR052157">
    <property type="entry name" value="BCAA_transport_permease"/>
</dbReference>
<dbReference type="CDD" id="cd06582">
    <property type="entry name" value="TM_PBP1_LivH_like"/>
    <property type="match status" value="1"/>
</dbReference>
<evidence type="ECO:0000313" key="10">
    <source>
        <dbReference type="EMBL" id="MBJ7601389.1"/>
    </source>
</evidence>
<feature type="transmembrane region" description="Helical" evidence="9">
    <location>
        <begin position="248"/>
        <end position="267"/>
    </location>
</feature>
<keyword evidence="11" id="KW-1185">Reference proteome</keyword>
<keyword evidence="7 9" id="KW-0472">Membrane</keyword>
<dbReference type="InterPro" id="IPR001851">
    <property type="entry name" value="ABC_transp_permease"/>
</dbReference>
<feature type="transmembrane region" description="Helical" evidence="9">
    <location>
        <begin position="195"/>
        <end position="218"/>
    </location>
</feature>
<organism evidence="10 11">
    <name type="scientific">Candidatus Nephthysia bennettiae</name>
    <dbReference type="NCBI Taxonomy" id="3127016"/>
    <lineage>
        <taxon>Bacteria</taxon>
        <taxon>Bacillati</taxon>
        <taxon>Candidatus Dormiibacterota</taxon>
        <taxon>Candidatus Dormibacteria</taxon>
        <taxon>Candidatus Dormibacterales</taxon>
        <taxon>Candidatus Dormibacteraceae</taxon>
        <taxon>Candidatus Nephthysia</taxon>
    </lineage>
</organism>
<keyword evidence="6 9" id="KW-1133">Transmembrane helix</keyword>
<comment type="subcellular location">
    <subcellularLocation>
        <location evidence="1">Cell membrane</location>
        <topology evidence="1">Multi-pass membrane protein</topology>
    </subcellularLocation>
</comment>